<comment type="caution">
    <text evidence="4">The sequence shown here is derived from an EMBL/GenBank/DDBJ whole genome shotgun (WGS) entry which is preliminary data.</text>
</comment>
<evidence type="ECO:0000259" key="3">
    <source>
        <dbReference type="Pfam" id="PF24626"/>
    </source>
</evidence>
<dbReference type="InterPro" id="IPR043502">
    <property type="entry name" value="DNA/RNA_pol_sf"/>
</dbReference>
<dbReference type="EMBL" id="JACGWK010001625">
    <property type="protein sequence ID" value="KAL0284920.1"/>
    <property type="molecule type" value="Genomic_DNA"/>
</dbReference>
<accession>A0AAW2ITE5</accession>
<dbReference type="InterPro" id="IPR051320">
    <property type="entry name" value="Viral_Replic_Matur_Polypro"/>
</dbReference>
<evidence type="ECO:0000256" key="1">
    <source>
        <dbReference type="SAM" id="Phobius"/>
    </source>
</evidence>
<dbReference type="InterPro" id="IPR043128">
    <property type="entry name" value="Rev_trsase/Diguanyl_cyclase"/>
</dbReference>
<dbReference type="PANTHER" id="PTHR33064:SF37">
    <property type="entry name" value="RIBONUCLEASE H"/>
    <property type="match status" value="1"/>
</dbReference>
<dbReference type="SUPFAM" id="SSF56672">
    <property type="entry name" value="DNA/RNA polymerases"/>
    <property type="match status" value="1"/>
</dbReference>
<feature type="domain" description="Reverse transcriptase/retrotransposon-derived protein RNase H-like" evidence="2">
    <location>
        <begin position="22"/>
        <end position="107"/>
    </location>
</feature>
<protein>
    <submittedName>
        <fullName evidence="4">Retrovirus-related Pol polyprotein from transposon</fullName>
    </submittedName>
</protein>
<dbReference type="Pfam" id="PF24626">
    <property type="entry name" value="SH3_Tf2-1"/>
    <property type="match status" value="1"/>
</dbReference>
<dbReference type="PANTHER" id="PTHR33064">
    <property type="entry name" value="POL PROTEIN"/>
    <property type="match status" value="1"/>
</dbReference>
<keyword evidence="1" id="KW-0812">Transmembrane</keyword>
<dbReference type="AlphaFoldDB" id="A0AAW2ITE5"/>
<feature type="domain" description="Tf2-1-like SH3-like" evidence="3">
    <location>
        <begin position="164"/>
        <end position="202"/>
    </location>
</feature>
<gene>
    <name evidence="4" type="ORF">Sangu_2804000</name>
</gene>
<keyword evidence="1" id="KW-0472">Membrane</keyword>
<feature type="transmembrane region" description="Helical" evidence="1">
    <location>
        <begin position="128"/>
        <end position="152"/>
    </location>
</feature>
<name>A0AAW2ITE5_9LAMI</name>
<reference evidence="4" key="1">
    <citation type="submission" date="2020-06" db="EMBL/GenBank/DDBJ databases">
        <authorList>
            <person name="Li T."/>
            <person name="Hu X."/>
            <person name="Zhang T."/>
            <person name="Song X."/>
            <person name="Zhang H."/>
            <person name="Dai N."/>
            <person name="Sheng W."/>
            <person name="Hou X."/>
            <person name="Wei L."/>
        </authorList>
    </citation>
    <scope>NUCLEOTIDE SEQUENCE</scope>
    <source>
        <strain evidence="4">G01</strain>
        <tissue evidence="4">Leaf</tissue>
    </source>
</reference>
<dbReference type="Gene3D" id="3.30.70.270">
    <property type="match status" value="1"/>
</dbReference>
<sequence length="251" mass="27924">MHHYASIGPPLIDLLKFASFTWNPQASEAFTALQSAMISLPVLGLPNFSLPFDETTDASQMEIGAVLSQLHHPIAFFSKKLCSRMQSSSSYDRRCFAITEAIYRLHSLPKTIVSDCDRHFFSQFWCDLFPLFGTILSTIGFFSASILITNLWSTAGLLKNFLATFYGPLRIVKRIGQIAYELALPIGSRVHPVFHFSLLKPFDGDTPSVVDSLPLDVYSTLPNLRPTSILGRCAGSTSSDDDDELLIHWEA</sequence>
<reference evidence="4" key="2">
    <citation type="journal article" date="2024" name="Plant">
        <title>Genomic evolution and insights into agronomic trait innovations of Sesamum species.</title>
        <authorList>
            <person name="Miao H."/>
            <person name="Wang L."/>
            <person name="Qu L."/>
            <person name="Liu H."/>
            <person name="Sun Y."/>
            <person name="Le M."/>
            <person name="Wang Q."/>
            <person name="Wei S."/>
            <person name="Zheng Y."/>
            <person name="Lin W."/>
            <person name="Duan Y."/>
            <person name="Cao H."/>
            <person name="Xiong S."/>
            <person name="Wang X."/>
            <person name="Wei L."/>
            <person name="Li C."/>
            <person name="Ma Q."/>
            <person name="Ju M."/>
            <person name="Zhao R."/>
            <person name="Li G."/>
            <person name="Mu C."/>
            <person name="Tian Q."/>
            <person name="Mei H."/>
            <person name="Zhang T."/>
            <person name="Gao T."/>
            <person name="Zhang H."/>
        </authorList>
    </citation>
    <scope>NUCLEOTIDE SEQUENCE</scope>
    <source>
        <strain evidence="4">G01</strain>
    </source>
</reference>
<evidence type="ECO:0000259" key="2">
    <source>
        <dbReference type="Pfam" id="PF17919"/>
    </source>
</evidence>
<dbReference type="Pfam" id="PF17919">
    <property type="entry name" value="RT_RNaseH_2"/>
    <property type="match status" value="1"/>
</dbReference>
<evidence type="ECO:0000313" key="4">
    <source>
        <dbReference type="EMBL" id="KAL0284920.1"/>
    </source>
</evidence>
<dbReference type="InterPro" id="IPR041577">
    <property type="entry name" value="RT_RNaseH_2"/>
</dbReference>
<proteinExistence type="predicted"/>
<dbReference type="InterPro" id="IPR056924">
    <property type="entry name" value="SH3_Tf2-1"/>
</dbReference>
<organism evidence="4">
    <name type="scientific">Sesamum angustifolium</name>
    <dbReference type="NCBI Taxonomy" id="2727405"/>
    <lineage>
        <taxon>Eukaryota</taxon>
        <taxon>Viridiplantae</taxon>
        <taxon>Streptophyta</taxon>
        <taxon>Embryophyta</taxon>
        <taxon>Tracheophyta</taxon>
        <taxon>Spermatophyta</taxon>
        <taxon>Magnoliopsida</taxon>
        <taxon>eudicotyledons</taxon>
        <taxon>Gunneridae</taxon>
        <taxon>Pentapetalae</taxon>
        <taxon>asterids</taxon>
        <taxon>lamiids</taxon>
        <taxon>Lamiales</taxon>
        <taxon>Pedaliaceae</taxon>
        <taxon>Sesamum</taxon>
    </lineage>
</organism>
<keyword evidence="1" id="KW-1133">Transmembrane helix</keyword>